<dbReference type="AlphaFoldDB" id="A0AAD6ZVN1"/>
<dbReference type="InterPro" id="IPR040521">
    <property type="entry name" value="KDZ"/>
</dbReference>
<comment type="caution">
    <text evidence="2">The sequence shown here is derived from an EMBL/GenBank/DDBJ whole genome shotgun (WGS) entry which is preliminary data.</text>
</comment>
<dbReference type="EMBL" id="JARIHO010000026">
    <property type="protein sequence ID" value="KAJ7340863.1"/>
    <property type="molecule type" value="Genomic_DNA"/>
</dbReference>
<evidence type="ECO:0000256" key="1">
    <source>
        <dbReference type="SAM" id="MobiDB-lite"/>
    </source>
</evidence>
<proteinExistence type="predicted"/>
<gene>
    <name evidence="2" type="ORF">DFH08DRAFT_963708</name>
</gene>
<dbReference type="Pfam" id="PF18758">
    <property type="entry name" value="KDZ"/>
    <property type="match status" value="1"/>
</dbReference>
<feature type="compositionally biased region" description="Pro residues" evidence="1">
    <location>
        <begin position="431"/>
        <end position="442"/>
    </location>
</feature>
<name>A0AAD6ZVN1_9AGAR</name>
<keyword evidence="3" id="KW-1185">Reference proteome</keyword>
<reference evidence="2" key="1">
    <citation type="submission" date="2023-03" db="EMBL/GenBank/DDBJ databases">
        <title>Massive genome expansion in bonnet fungi (Mycena s.s.) driven by repeated elements and novel gene families across ecological guilds.</title>
        <authorList>
            <consortium name="Lawrence Berkeley National Laboratory"/>
            <person name="Harder C.B."/>
            <person name="Miyauchi S."/>
            <person name="Viragh M."/>
            <person name="Kuo A."/>
            <person name="Thoen E."/>
            <person name="Andreopoulos B."/>
            <person name="Lu D."/>
            <person name="Skrede I."/>
            <person name="Drula E."/>
            <person name="Henrissat B."/>
            <person name="Morin E."/>
            <person name="Kohler A."/>
            <person name="Barry K."/>
            <person name="LaButti K."/>
            <person name="Morin E."/>
            <person name="Salamov A."/>
            <person name="Lipzen A."/>
            <person name="Mereny Z."/>
            <person name="Hegedus B."/>
            <person name="Baldrian P."/>
            <person name="Stursova M."/>
            <person name="Weitz H."/>
            <person name="Taylor A."/>
            <person name="Grigoriev I.V."/>
            <person name="Nagy L.G."/>
            <person name="Martin F."/>
            <person name="Kauserud H."/>
        </authorList>
    </citation>
    <scope>NUCLEOTIDE SEQUENCE</scope>
    <source>
        <strain evidence="2">CBHHK002</strain>
    </source>
</reference>
<feature type="region of interest" description="Disordered" evidence="1">
    <location>
        <begin position="424"/>
        <end position="448"/>
    </location>
</feature>
<evidence type="ECO:0000313" key="2">
    <source>
        <dbReference type="EMBL" id="KAJ7340863.1"/>
    </source>
</evidence>
<protein>
    <submittedName>
        <fullName evidence="2">Uncharacterized protein</fullName>
    </submittedName>
</protein>
<evidence type="ECO:0000313" key="3">
    <source>
        <dbReference type="Proteomes" id="UP001218218"/>
    </source>
</evidence>
<accession>A0AAD6ZVN1</accession>
<sequence>MARAATAIDTSCRFCRSSALSSSRLLPPRHTSVPLLPTALITPCPTPSTPLIAGVSCAACRAGTTPEACFLGPRLHCIAVLGASPHHSLAASDHPLPSSASDTFPLVSLTVQYTMGRKGVSGRVKIKTGVQKGMQKTTRVRPHRSAAERAQVEDSYQNQISQMSFLQREELLADTRMSPEYDASFDLGNPDASDSDWADDGMDVNGDGFRTLPPGEEGLLQSHAGGEAVFLKMPMLVGTYLDTKLHGSITTEDDMPGAWRIHTIGFSEFGPRTFAYTTESRNANKTLLKHGYIGGSPDQPTIAFALSTLKIYRQIHCRLRSSNLVDQLSTAYDAYLAILRGVDNRVQAALNQGEHCIDGNNSLKLIDSTFRAGLPRFDNRKSDPFQWLTTAEVDVFKDEVKNSEKVSMASAAALAAVVDSLASDNTSVPATTPPPCADPPLSPTANHAPPLGTSTFANIIEPDEDVAWLNVNELGEDLADELQRCVNTCVECWRNAGPEAQKKMFALFAISGIFLSVCRHGHVLVICDMIRSRELMKYLLAVVQRLLDVYGEDGAIGYDIWCAFVKTLLRSTLKHWVVAFRLSSVIDEHFDFHDLDKHTASGNFIFENYRQATEKIAMSSASLQVLEERLHTTATDYETYLQQECDHLEALRREPPDLAWIVEYMELLEKRNAAEKLSITAMQDHRNLDFHIINSRWTAPKIKDVRTSIEQRWVPTSKEYQEASVMMSERRYRQALDNIEFLVVQRLMEMTKLGASSVAYKLHEKIEKNLKTRMTAIQRAVAEYYLAAAQLDPPRQQLTWAQIVGLSSVAGDIRRLPWADPARREAMMLYFGIQRAKEEIHRLNIEMRRLVTFMVNDHVDYVKAIRAHISPSLADLPLAHELSTQLEYRSNINRNIVERLLKTTQLAGFSGSLLPGEREGREVSDSDLSLPDWAVQTLGLTYVVVDGNDDELGDTVAEDVNEDDLISRVMDELYL</sequence>
<dbReference type="Proteomes" id="UP001218218">
    <property type="component" value="Unassembled WGS sequence"/>
</dbReference>
<organism evidence="2 3">
    <name type="scientific">Mycena albidolilacea</name>
    <dbReference type="NCBI Taxonomy" id="1033008"/>
    <lineage>
        <taxon>Eukaryota</taxon>
        <taxon>Fungi</taxon>
        <taxon>Dikarya</taxon>
        <taxon>Basidiomycota</taxon>
        <taxon>Agaricomycotina</taxon>
        <taxon>Agaricomycetes</taxon>
        <taxon>Agaricomycetidae</taxon>
        <taxon>Agaricales</taxon>
        <taxon>Marasmiineae</taxon>
        <taxon>Mycenaceae</taxon>
        <taxon>Mycena</taxon>
    </lineage>
</organism>